<comment type="caution">
    <text evidence="12">Lacks conserved residue(s) required for the propagation of feature annotation.</text>
</comment>
<evidence type="ECO:0000256" key="12">
    <source>
        <dbReference type="HAMAP-Rule" id="MF_01916"/>
    </source>
</evidence>
<dbReference type="AlphaFoldDB" id="A0A927GTI8"/>
<keyword evidence="2 12" id="KW-1003">Cell membrane</keyword>
<dbReference type="GO" id="GO:0005886">
    <property type="term" value="C:plasma membrane"/>
    <property type="evidence" value="ECO:0007669"/>
    <property type="project" value="UniProtKB-SubCell"/>
</dbReference>
<feature type="active site" evidence="12">
    <location>
        <position position="394"/>
    </location>
</feature>
<evidence type="ECO:0000256" key="9">
    <source>
        <dbReference type="ARBA" id="ARBA00023136"/>
    </source>
</evidence>
<feature type="active site" evidence="12">
    <location>
        <position position="392"/>
    </location>
</feature>
<keyword evidence="4 12" id="KW-0808">Transferase</keyword>
<dbReference type="PANTHER" id="PTHR21248">
    <property type="entry name" value="CARDIOLIPIN SYNTHASE"/>
    <property type="match status" value="1"/>
</dbReference>
<evidence type="ECO:0000256" key="1">
    <source>
        <dbReference type="ARBA" id="ARBA00004651"/>
    </source>
</evidence>
<keyword evidence="9 12" id="KW-0472">Membrane</keyword>
<dbReference type="InterPro" id="IPR030874">
    <property type="entry name" value="Cardiolipin_synth_Firmi"/>
</dbReference>
<evidence type="ECO:0000256" key="8">
    <source>
        <dbReference type="ARBA" id="ARBA00023098"/>
    </source>
</evidence>
<dbReference type="InterPro" id="IPR001736">
    <property type="entry name" value="PLipase_D/transphosphatidylase"/>
</dbReference>
<evidence type="ECO:0000313" key="15">
    <source>
        <dbReference type="EMBL" id="MBD2847140.1"/>
    </source>
</evidence>
<dbReference type="FunFam" id="3.30.870.10:FF:000014">
    <property type="entry name" value="Cardiolipin synthase"/>
    <property type="match status" value="1"/>
</dbReference>
<reference evidence="15" key="1">
    <citation type="submission" date="2020-09" db="EMBL/GenBank/DDBJ databases">
        <title>A novel bacterium of genus Paenibacillus, isolated from South China Sea.</title>
        <authorList>
            <person name="Huang H."/>
            <person name="Mo K."/>
            <person name="Hu Y."/>
        </authorList>
    </citation>
    <scope>NUCLEOTIDE SEQUENCE</scope>
    <source>
        <strain evidence="15">IB182496</strain>
    </source>
</reference>
<protein>
    <recommendedName>
        <fullName evidence="12 13">Cardiolipin synthase</fullName>
        <shortName evidence="12">CL synthase</shortName>
        <ecNumber evidence="12 13">2.7.8.-</ecNumber>
    </recommendedName>
</protein>
<name>A0A927GTI8_9BACL</name>
<evidence type="ECO:0000256" key="11">
    <source>
        <dbReference type="ARBA" id="ARBA00023264"/>
    </source>
</evidence>
<accession>A0A927GTI8</accession>
<keyword evidence="3 12" id="KW-0444">Lipid biosynthesis</keyword>
<dbReference type="InterPro" id="IPR027379">
    <property type="entry name" value="CLS_N"/>
</dbReference>
<keyword evidence="7 12" id="KW-1133">Transmembrane helix</keyword>
<dbReference type="SUPFAM" id="SSF56024">
    <property type="entry name" value="Phospholipase D/nuclease"/>
    <property type="match status" value="2"/>
</dbReference>
<dbReference type="RefSeq" id="WP_190920184.1">
    <property type="nucleotide sequence ID" value="NZ_JACXIZ010000033.1"/>
</dbReference>
<dbReference type="SMART" id="SM00155">
    <property type="entry name" value="PLDc"/>
    <property type="match status" value="2"/>
</dbReference>
<dbReference type="GO" id="GO:0008808">
    <property type="term" value="F:cardiolipin synthase activity"/>
    <property type="evidence" value="ECO:0007669"/>
    <property type="project" value="UniProtKB-UniRule"/>
</dbReference>
<evidence type="ECO:0000256" key="5">
    <source>
        <dbReference type="ARBA" id="ARBA00022692"/>
    </source>
</evidence>
<proteinExistence type="inferred from homology"/>
<dbReference type="CDD" id="cd09112">
    <property type="entry name" value="PLDc_CLS_2"/>
    <property type="match status" value="1"/>
</dbReference>
<evidence type="ECO:0000256" key="10">
    <source>
        <dbReference type="ARBA" id="ARBA00023209"/>
    </source>
</evidence>
<dbReference type="CDD" id="cd09110">
    <property type="entry name" value="PLDc_CLS_1"/>
    <property type="match status" value="1"/>
</dbReference>
<comment type="catalytic activity">
    <reaction evidence="12">
        <text>2 a 1,2-diacyl-sn-glycero-3-phospho-(1'-sn-glycerol) = a cardiolipin + glycerol</text>
        <dbReference type="Rhea" id="RHEA:31451"/>
        <dbReference type="ChEBI" id="CHEBI:17754"/>
        <dbReference type="ChEBI" id="CHEBI:62237"/>
        <dbReference type="ChEBI" id="CHEBI:64716"/>
    </reaction>
</comment>
<keyword evidence="5 12" id="KW-0812">Transmembrane</keyword>
<keyword evidence="8 12" id="KW-0443">Lipid metabolism</keyword>
<dbReference type="EMBL" id="JACXIZ010000033">
    <property type="protein sequence ID" value="MBD2847140.1"/>
    <property type="molecule type" value="Genomic_DNA"/>
</dbReference>
<evidence type="ECO:0000313" key="16">
    <source>
        <dbReference type="Proteomes" id="UP000621560"/>
    </source>
</evidence>
<dbReference type="InterPro" id="IPR025202">
    <property type="entry name" value="PLD-like_dom"/>
</dbReference>
<keyword evidence="10 12" id="KW-0594">Phospholipid biosynthesis</keyword>
<dbReference type="NCBIfam" id="TIGR04265">
    <property type="entry name" value="bac_cardiolipin"/>
    <property type="match status" value="1"/>
</dbReference>
<feature type="active site" evidence="12">
    <location>
        <position position="218"/>
    </location>
</feature>
<evidence type="ECO:0000256" key="2">
    <source>
        <dbReference type="ARBA" id="ARBA00022475"/>
    </source>
</evidence>
<organism evidence="15 16">
    <name type="scientific">Paenibacillus sabuli</name>
    <dbReference type="NCBI Taxonomy" id="2772509"/>
    <lineage>
        <taxon>Bacteria</taxon>
        <taxon>Bacillati</taxon>
        <taxon>Bacillota</taxon>
        <taxon>Bacilli</taxon>
        <taxon>Bacillales</taxon>
        <taxon>Paenibacillaceae</taxon>
        <taxon>Paenibacillus</taxon>
    </lineage>
</organism>
<evidence type="ECO:0000259" key="14">
    <source>
        <dbReference type="PROSITE" id="PS50035"/>
    </source>
</evidence>
<evidence type="ECO:0000256" key="3">
    <source>
        <dbReference type="ARBA" id="ARBA00022516"/>
    </source>
</evidence>
<comment type="subcellular location">
    <subcellularLocation>
        <location evidence="1 12">Cell membrane</location>
        <topology evidence="1 12">Multi-pass membrane protein</topology>
    </subcellularLocation>
</comment>
<dbReference type="InterPro" id="IPR022924">
    <property type="entry name" value="Cardiolipin_synthase"/>
</dbReference>
<comment type="similarity">
    <text evidence="12">Belongs to the phospholipase D family. Cardiolipin synthase subfamily.</text>
</comment>
<gene>
    <name evidence="15" type="primary">cls</name>
    <name evidence="15" type="ORF">IDH44_18225</name>
</gene>
<keyword evidence="6" id="KW-0677">Repeat</keyword>
<dbReference type="Gene3D" id="3.30.870.10">
    <property type="entry name" value="Endonuclease Chain A"/>
    <property type="match status" value="2"/>
</dbReference>
<dbReference type="EC" id="2.7.8.-" evidence="12 13"/>
<dbReference type="HAMAP" id="MF_01916">
    <property type="entry name" value="Cardiolipin_synth_Cls"/>
    <property type="match status" value="1"/>
</dbReference>
<evidence type="ECO:0000256" key="4">
    <source>
        <dbReference type="ARBA" id="ARBA00022679"/>
    </source>
</evidence>
<feature type="domain" description="PLD phosphodiesterase" evidence="14">
    <location>
        <begin position="211"/>
        <end position="238"/>
    </location>
</feature>
<comment type="caution">
    <text evidence="15">The sequence shown here is derived from an EMBL/GenBank/DDBJ whole genome shotgun (WGS) entry which is preliminary data.</text>
</comment>
<dbReference type="GO" id="GO:0032049">
    <property type="term" value="P:cardiolipin biosynthetic process"/>
    <property type="evidence" value="ECO:0007669"/>
    <property type="project" value="UniProtKB-UniRule"/>
</dbReference>
<feature type="active site" evidence="12">
    <location>
        <position position="399"/>
    </location>
</feature>
<sequence>MIWVVLALLIFIFQIATILIAEFRHPSKAMAWLLILFVFPVIGFVMYYFLARSFQRRRIVRQRRIISEETRLEALRRSRLLHRPEDLGSGEFREQERMFALLQQFSLPITGCNTTQVLNNGETTYASILEAIAAARHHVHVEYYTVRDDRVGRRFQRALLDKLREGAEVRLIYDGIGSYELSAAYVRELEEAGAQVQCFLAPRIAFFDKRINYRNHRKIVVVDGIVGFVGGINVGDEYVGGNKRLGFWRDTHLRIEGDAVYSLQEVFMRDWWFTARERLTDSRYLPEHGCVGEDQVQLVSSGPDAGPDAIVQSVFAALAVAKRRIYITTPYFVPDKGVLMGLKTAAASGVDVRLILPYVADTRLVMLASLSYVEELLLAGARVYRYHKGFIHSKVMIVDGLLGSVGSANMDLRSFYSNFELNALLFDTRTIEELAQTFMDDLDDCHEIRLAEFAARPRLQKAGEIAARMLSPLL</sequence>
<dbReference type="PANTHER" id="PTHR21248:SF20">
    <property type="entry name" value="CARDIOLIPIN SYNTHASE YWIE-RELATED"/>
    <property type="match status" value="1"/>
</dbReference>
<keyword evidence="16" id="KW-1185">Reference proteome</keyword>
<evidence type="ECO:0000256" key="7">
    <source>
        <dbReference type="ARBA" id="ARBA00022989"/>
    </source>
</evidence>
<comment type="function">
    <text evidence="12">Catalyzes the reversible phosphatidyl group transfer from one phosphatidylglycerol molecule to another to form cardiolipin (CL) (diphosphatidylglycerol) and glycerol.</text>
</comment>
<dbReference type="Pfam" id="PF13091">
    <property type="entry name" value="PLDc_2"/>
    <property type="match status" value="2"/>
</dbReference>
<keyword evidence="11 12" id="KW-1208">Phospholipid metabolism</keyword>
<evidence type="ECO:0000256" key="13">
    <source>
        <dbReference type="NCBIfam" id="TIGR04265"/>
    </source>
</evidence>
<evidence type="ECO:0000256" key="6">
    <source>
        <dbReference type="ARBA" id="ARBA00022737"/>
    </source>
</evidence>
<dbReference type="Pfam" id="PF13396">
    <property type="entry name" value="PLDc_N"/>
    <property type="match status" value="1"/>
</dbReference>
<feature type="active site" evidence="12">
    <location>
        <position position="223"/>
    </location>
</feature>
<feature type="active site" evidence="12">
    <location>
        <position position="216"/>
    </location>
</feature>
<dbReference type="Proteomes" id="UP000621560">
    <property type="component" value="Unassembled WGS sequence"/>
</dbReference>
<dbReference type="PROSITE" id="PS50035">
    <property type="entry name" value="PLD"/>
    <property type="match status" value="2"/>
</dbReference>
<feature type="domain" description="PLD phosphodiesterase" evidence="14">
    <location>
        <begin position="387"/>
        <end position="414"/>
    </location>
</feature>
<feature type="transmembrane region" description="Helical" evidence="12">
    <location>
        <begin position="31"/>
        <end position="51"/>
    </location>
</feature>